<feature type="transmembrane region" description="Helical" evidence="4">
    <location>
        <begin position="62"/>
        <end position="78"/>
    </location>
</feature>
<dbReference type="InterPro" id="IPR018060">
    <property type="entry name" value="HTH_AraC"/>
</dbReference>
<dbReference type="RefSeq" id="WP_116849330.1">
    <property type="nucleotide sequence ID" value="NZ_QTJU01000011.1"/>
</dbReference>
<evidence type="ECO:0000256" key="2">
    <source>
        <dbReference type="ARBA" id="ARBA00023125"/>
    </source>
</evidence>
<dbReference type="Pfam" id="PF12833">
    <property type="entry name" value="HTH_18"/>
    <property type="match status" value="1"/>
</dbReference>
<keyword evidence="1" id="KW-0805">Transcription regulation</keyword>
<dbReference type="OrthoDB" id="5492415at2"/>
<evidence type="ECO:0000256" key="4">
    <source>
        <dbReference type="SAM" id="Phobius"/>
    </source>
</evidence>
<evidence type="ECO:0000313" key="6">
    <source>
        <dbReference type="EMBL" id="RFM26151.1"/>
    </source>
</evidence>
<gene>
    <name evidence="6" type="ORF">DXN05_21355</name>
</gene>
<dbReference type="AlphaFoldDB" id="A0A3E1NE94"/>
<feature type="domain" description="HTH araC/xylS-type" evidence="5">
    <location>
        <begin position="291"/>
        <end position="397"/>
    </location>
</feature>
<feature type="transmembrane region" description="Helical" evidence="4">
    <location>
        <begin position="125"/>
        <end position="143"/>
    </location>
</feature>
<dbReference type="PANTHER" id="PTHR43280">
    <property type="entry name" value="ARAC-FAMILY TRANSCRIPTIONAL REGULATOR"/>
    <property type="match status" value="1"/>
</dbReference>
<dbReference type="InterPro" id="IPR009057">
    <property type="entry name" value="Homeodomain-like_sf"/>
</dbReference>
<dbReference type="Gene3D" id="1.10.10.60">
    <property type="entry name" value="Homeodomain-like"/>
    <property type="match status" value="2"/>
</dbReference>
<keyword evidence="7" id="KW-1185">Reference proteome</keyword>
<reference evidence="6 7" key="1">
    <citation type="submission" date="2018-08" db="EMBL/GenBank/DDBJ databases">
        <title>Chitinophagaceae sp. K23C18032701, a novel bacterium isolated from forest soil.</title>
        <authorList>
            <person name="Wang C."/>
        </authorList>
    </citation>
    <scope>NUCLEOTIDE SEQUENCE [LARGE SCALE GENOMIC DNA]</scope>
    <source>
        <strain evidence="6 7">K23C18032701</strain>
    </source>
</reference>
<evidence type="ECO:0000256" key="3">
    <source>
        <dbReference type="ARBA" id="ARBA00023163"/>
    </source>
</evidence>
<keyword evidence="4" id="KW-1133">Transmembrane helix</keyword>
<accession>A0A3E1NE94</accession>
<keyword evidence="4" id="KW-0472">Membrane</keyword>
<dbReference type="EMBL" id="QTJU01000011">
    <property type="protein sequence ID" value="RFM26151.1"/>
    <property type="molecule type" value="Genomic_DNA"/>
</dbReference>
<dbReference type="GO" id="GO:0043565">
    <property type="term" value="F:sequence-specific DNA binding"/>
    <property type="evidence" value="ECO:0007669"/>
    <property type="project" value="InterPro"/>
</dbReference>
<protein>
    <submittedName>
        <fullName evidence="6">AraC family transcriptional regulator</fullName>
    </submittedName>
</protein>
<dbReference type="PANTHER" id="PTHR43280:SF29">
    <property type="entry name" value="ARAC-FAMILY TRANSCRIPTIONAL REGULATOR"/>
    <property type="match status" value="1"/>
</dbReference>
<dbReference type="GO" id="GO:0003700">
    <property type="term" value="F:DNA-binding transcription factor activity"/>
    <property type="evidence" value="ECO:0007669"/>
    <property type="project" value="InterPro"/>
</dbReference>
<comment type="caution">
    <text evidence="6">The sequence shown here is derived from an EMBL/GenBank/DDBJ whole genome shotgun (WGS) entry which is preliminary data.</text>
</comment>
<keyword evidence="4" id="KW-0812">Transmembrane</keyword>
<evidence type="ECO:0000259" key="5">
    <source>
        <dbReference type="PROSITE" id="PS01124"/>
    </source>
</evidence>
<dbReference type="SUPFAM" id="SSF46689">
    <property type="entry name" value="Homeodomain-like"/>
    <property type="match status" value="1"/>
</dbReference>
<dbReference type="SMART" id="SM00342">
    <property type="entry name" value="HTH_ARAC"/>
    <property type="match status" value="1"/>
</dbReference>
<dbReference type="PROSITE" id="PS01124">
    <property type="entry name" value="HTH_ARAC_FAMILY_2"/>
    <property type="match status" value="1"/>
</dbReference>
<feature type="transmembrane region" description="Helical" evidence="4">
    <location>
        <begin position="163"/>
        <end position="183"/>
    </location>
</feature>
<feature type="transmembrane region" description="Helical" evidence="4">
    <location>
        <begin position="90"/>
        <end position="113"/>
    </location>
</feature>
<sequence>MNYIILLGVFQSLIALLLLPASQQKRPANELLRWLLACICVHLTLKFLIFTTGHYTEMRRGFNTFIGLAYGPLLWMFAQKLRDDRYRPAKHWYCFLPAIASSVVYLFIATYTVINHGEPLVVMHWYNTFTLYASIASIIYPIMSLPIARSLASFWNIERRLLTQLSAGLLLLCCLAIFGLLLPMMPGIDMDKAGITIRVIAYAGLLLGCVLIIQYEVSLYRILGKTIDAAEPVASVTEPLIVANETLTTAVPIVPAVAEVIPSAEEICEEVNLTPTRKLLLAEDQQQALMNRLTGIMEQQKPYTDAALSLEKLAALLKIPRNQASELINHCTGKSFYQYINEYRIKEVILLLDKCSRQQIVPNILSLAFDAGFHSKSSFNLYFKKVTGHTPSAWLKKDKPALHAAEAFTVITQKTGAAQYC</sequence>
<proteinExistence type="predicted"/>
<evidence type="ECO:0000313" key="7">
    <source>
        <dbReference type="Proteomes" id="UP000261284"/>
    </source>
</evidence>
<keyword evidence="3" id="KW-0804">Transcription</keyword>
<dbReference type="Proteomes" id="UP000261284">
    <property type="component" value="Unassembled WGS sequence"/>
</dbReference>
<feature type="transmembrane region" description="Helical" evidence="4">
    <location>
        <begin position="33"/>
        <end position="50"/>
    </location>
</feature>
<keyword evidence="2" id="KW-0238">DNA-binding</keyword>
<feature type="transmembrane region" description="Helical" evidence="4">
    <location>
        <begin position="195"/>
        <end position="215"/>
    </location>
</feature>
<evidence type="ECO:0000256" key="1">
    <source>
        <dbReference type="ARBA" id="ARBA00023015"/>
    </source>
</evidence>
<organism evidence="6 7">
    <name type="scientific">Deminuibacter soli</name>
    <dbReference type="NCBI Taxonomy" id="2291815"/>
    <lineage>
        <taxon>Bacteria</taxon>
        <taxon>Pseudomonadati</taxon>
        <taxon>Bacteroidota</taxon>
        <taxon>Chitinophagia</taxon>
        <taxon>Chitinophagales</taxon>
        <taxon>Chitinophagaceae</taxon>
        <taxon>Deminuibacter</taxon>
    </lineage>
</organism>
<name>A0A3E1NE94_9BACT</name>